<gene>
    <name evidence="1" type="ORF">LLT3_13650</name>
</gene>
<dbReference type="EMBL" id="ATBE01000066">
    <property type="protein sequence ID" value="EQC95750.1"/>
    <property type="molecule type" value="Genomic_DNA"/>
</dbReference>
<name>T0VBU6_LACLC</name>
<organism evidence="1 2">
    <name type="scientific">Lactococcus cremoris subsp. cremoris TIFN3</name>
    <dbReference type="NCBI Taxonomy" id="1234873"/>
    <lineage>
        <taxon>Bacteria</taxon>
        <taxon>Bacillati</taxon>
        <taxon>Bacillota</taxon>
        <taxon>Bacilli</taxon>
        <taxon>Lactobacillales</taxon>
        <taxon>Streptococcaceae</taxon>
        <taxon>Lactococcus</taxon>
        <taxon>Lactococcus cremoris subsp. cremoris</taxon>
    </lineage>
</organism>
<reference evidence="1 2" key="1">
    <citation type="journal article" date="2013" name="ISME J.">
        <title>Multifactorial diversity sustains microbial community stability.</title>
        <authorList>
            <person name="Erkus O."/>
            <person name="de Jager V.C."/>
            <person name="Spus M."/>
            <person name="van Alen-Boerrigter I.J."/>
            <person name="van Rijswijck I.M."/>
            <person name="Hazelwood L."/>
            <person name="Janssen P.W."/>
            <person name="van Hijum S.A."/>
            <person name="Kleerebezem M."/>
            <person name="Smid E.J."/>
        </authorList>
    </citation>
    <scope>NUCLEOTIDE SEQUENCE [LARGE SCALE GENOMIC DNA]</scope>
    <source>
        <strain evidence="1 2">TIFN3</strain>
    </source>
</reference>
<proteinExistence type="predicted"/>
<sequence length="71" mass="8689">MELTFNLEELFKQDVRGLNILEFSQYIEHTVADYKNFIKPKDREQFLKSTIRITSSEIVKFLRKYTRCRIR</sequence>
<evidence type="ECO:0000313" key="2">
    <source>
        <dbReference type="Proteomes" id="UP000015664"/>
    </source>
</evidence>
<dbReference type="Proteomes" id="UP000015664">
    <property type="component" value="Unassembled WGS sequence"/>
</dbReference>
<comment type="caution">
    <text evidence="1">The sequence shown here is derived from an EMBL/GenBank/DDBJ whole genome shotgun (WGS) entry which is preliminary data.</text>
</comment>
<accession>T0VBU6</accession>
<evidence type="ECO:0000313" key="1">
    <source>
        <dbReference type="EMBL" id="EQC95750.1"/>
    </source>
</evidence>
<protein>
    <submittedName>
        <fullName evidence="1">Uncharacterized protein</fullName>
    </submittedName>
</protein>
<dbReference type="AlphaFoldDB" id="T0VBU6"/>